<accession>A0ACC0H365</accession>
<dbReference type="EMBL" id="CM045764">
    <property type="protein sequence ID" value="KAI8007237.1"/>
    <property type="molecule type" value="Genomic_DNA"/>
</dbReference>
<evidence type="ECO:0000313" key="1">
    <source>
        <dbReference type="EMBL" id="KAI8007237.1"/>
    </source>
</evidence>
<proteinExistence type="predicted"/>
<organism evidence="1 2">
    <name type="scientific">Camellia lanceoleosa</name>
    <dbReference type="NCBI Taxonomy" id="1840588"/>
    <lineage>
        <taxon>Eukaryota</taxon>
        <taxon>Viridiplantae</taxon>
        <taxon>Streptophyta</taxon>
        <taxon>Embryophyta</taxon>
        <taxon>Tracheophyta</taxon>
        <taxon>Spermatophyta</taxon>
        <taxon>Magnoliopsida</taxon>
        <taxon>eudicotyledons</taxon>
        <taxon>Gunneridae</taxon>
        <taxon>Pentapetalae</taxon>
        <taxon>asterids</taxon>
        <taxon>Ericales</taxon>
        <taxon>Theaceae</taxon>
        <taxon>Camellia</taxon>
    </lineage>
</organism>
<reference evidence="1 2" key="1">
    <citation type="journal article" date="2022" name="Plant J.">
        <title>Chromosome-level genome of Camellia lanceoleosa provides a valuable resource for understanding genome evolution and self-incompatibility.</title>
        <authorList>
            <person name="Gong W."/>
            <person name="Xiao S."/>
            <person name="Wang L."/>
            <person name="Liao Z."/>
            <person name="Chang Y."/>
            <person name="Mo W."/>
            <person name="Hu G."/>
            <person name="Li W."/>
            <person name="Zhao G."/>
            <person name="Zhu H."/>
            <person name="Hu X."/>
            <person name="Ji K."/>
            <person name="Xiang X."/>
            <person name="Song Q."/>
            <person name="Yuan D."/>
            <person name="Jin S."/>
            <person name="Zhang L."/>
        </authorList>
    </citation>
    <scope>NUCLEOTIDE SEQUENCE [LARGE SCALE GENOMIC DNA]</scope>
    <source>
        <strain evidence="1">SQ_2022a</strain>
    </source>
</reference>
<protein>
    <submittedName>
        <fullName evidence="1">Uncharacterized protein</fullName>
    </submittedName>
</protein>
<dbReference type="Proteomes" id="UP001060215">
    <property type="component" value="Chromosome 7"/>
</dbReference>
<evidence type="ECO:0000313" key="2">
    <source>
        <dbReference type="Proteomes" id="UP001060215"/>
    </source>
</evidence>
<sequence length="65" mass="7059">MGEEGDEGNKEKKGEKLEREIEGEACGGRGGPPMDTTDRSWIATALSKFDVISTPKSLSFPIFVK</sequence>
<name>A0ACC0H365_9ERIC</name>
<keyword evidence="2" id="KW-1185">Reference proteome</keyword>
<comment type="caution">
    <text evidence="1">The sequence shown here is derived from an EMBL/GenBank/DDBJ whole genome shotgun (WGS) entry which is preliminary data.</text>
</comment>
<gene>
    <name evidence="1" type="ORF">LOK49_LG07G02069</name>
</gene>